<dbReference type="InterPro" id="IPR011545">
    <property type="entry name" value="DEAD/DEAH_box_helicase_dom"/>
</dbReference>
<dbReference type="GO" id="GO:0005524">
    <property type="term" value="F:ATP binding"/>
    <property type="evidence" value="ECO:0007669"/>
    <property type="project" value="InterPro"/>
</dbReference>
<evidence type="ECO:0000259" key="1">
    <source>
        <dbReference type="Pfam" id="PF00270"/>
    </source>
</evidence>
<evidence type="ECO:0000313" key="3">
    <source>
        <dbReference type="Proteomes" id="UP000077671"/>
    </source>
</evidence>
<name>A0A8T8STF5_9BASI</name>
<feature type="domain" description="DEAD/DEAH-box helicase" evidence="1">
    <location>
        <begin position="2"/>
        <end position="78"/>
    </location>
</feature>
<dbReference type="InterPro" id="IPR027417">
    <property type="entry name" value="P-loop_NTPase"/>
</dbReference>
<sequence length="87" mass="9498">MQVETVRRFGLGEDGIVVAPTGSGKSATWELAALMNPDKVYVIVVALDAIREEQVRNYTGTSIKALGLDPEVLSGRQTYRTETQIDT</sequence>
<dbReference type="Pfam" id="PF00270">
    <property type="entry name" value="DEAD"/>
    <property type="match status" value="1"/>
</dbReference>
<dbReference type="GO" id="GO:0003676">
    <property type="term" value="F:nucleic acid binding"/>
    <property type="evidence" value="ECO:0007669"/>
    <property type="project" value="InterPro"/>
</dbReference>
<reference evidence="2" key="2">
    <citation type="journal article" date="2019" name="IMA Fungus">
        <title>Genome sequencing and comparison of five Tilletia species to identify candidate genes for the detection of regulated species infecting wheat.</title>
        <authorList>
            <person name="Nguyen H.D.T."/>
            <person name="Sultana T."/>
            <person name="Kesanakurti P."/>
            <person name="Hambleton S."/>
        </authorList>
    </citation>
    <scope>NUCLEOTIDE SEQUENCE</scope>
    <source>
        <strain evidence="2">DAOMC 238032</strain>
    </source>
</reference>
<gene>
    <name evidence="2" type="ORF">A4X03_0g7343</name>
</gene>
<comment type="caution">
    <text evidence="2">The sequence shown here is derived from an EMBL/GenBank/DDBJ whole genome shotgun (WGS) entry which is preliminary data.</text>
</comment>
<proteinExistence type="predicted"/>
<organism evidence="2 3">
    <name type="scientific">Tilletia caries</name>
    <name type="common">wheat bunt fungus</name>
    <dbReference type="NCBI Taxonomy" id="13290"/>
    <lineage>
        <taxon>Eukaryota</taxon>
        <taxon>Fungi</taxon>
        <taxon>Dikarya</taxon>
        <taxon>Basidiomycota</taxon>
        <taxon>Ustilaginomycotina</taxon>
        <taxon>Exobasidiomycetes</taxon>
        <taxon>Tilletiales</taxon>
        <taxon>Tilletiaceae</taxon>
        <taxon>Tilletia</taxon>
    </lineage>
</organism>
<dbReference type="Proteomes" id="UP000077671">
    <property type="component" value="Unassembled WGS sequence"/>
</dbReference>
<reference evidence="2" key="1">
    <citation type="submission" date="2016-04" db="EMBL/GenBank/DDBJ databases">
        <authorList>
            <person name="Nguyen H.D."/>
            <person name="Kesanakurti P."/>
            <person name="Cullis J."/>
            <person name="Levesque C.A."/>
            <person name="Hambleton S."/>
        </authorList>
    </citation>
    <scope>NUCLEOTIDE SEQUENCE</scope>
    <source>
        <strain evidence="2">DAOMC 238032</strain>
    </source>
</reference>
<dbReference type="Gene3D" id="3.40.50.300">
    <property type="entry name" value="P-loop containing nucleotide triphosphate hydrolases"/>
    <property type="match status" value="1"/>
</dbReference>
<protein>
    <recommendedName>
        <fullName evidence="1">DEAD/DEAH-box helicase domain-containing protein</fullName>
    </recommendedName>
</protein>
<evidence type="ECO:0000313" key="2">
    <source>
        <dbReference type="EMBL" id="KAE8246058.1"/>
    </source>
</evidence>
<dbReference type="SUPFAM" id="SSF52540">
    <property type="entry name" value="P-loop containing nucleoside triphosphate hydrolases"/>
    <property type="match status" value="1"/>
</dbReference>
<dbReference type="AlphaFoldDB" id="A0A8T8STF5"/>
<dbReference type="EMBL" id="LWDD02001702">
    <property type="protein sequence ID" value="KAE8246058.1"/>
    <property type="molecule type" value="Genomic_DNA"/>
</dbReference>
<accession>A0A8T8STF5</accession>